<reference evidence="3" key="2">
    <citation type="submission" date="2019-02" db="EMBL/GenBank/DDBJ databases">
        <title>Opniocepnalus argus Var Kimnra genome.</title>
        <authorList>
            <person name="Zhou C."/>
            <person name="Xiao S."/>
        </authorList>
    </citation>
    <scope>NUCLEOTIDE SEQUENCE [LARGE SCALE GENOMIC DNA]</scope>
</reference>
<proteinExistence type="predicted"/>
<keyword evidence="1" id="KW-0732">Signal</keyword>
<keyword evidence="3" id="KW-1185">Reference proteome</keyword>
<feature type="chain" id="PRO_5026212917" evidence="1">
    <location>
        <begin position="29"/>
        <end position="54"/>
    </location>
</feature>
<name>A0A6G1PUQ7_CHAAH</name>
<dbReference type="EMBL" id="CM015720">
    <property type="protein sequence ID" value="KAF3694071.1"/>
    <property type="molecule type" value="Genomic_DNA"/>
</dbReference>
<gene>
    <name evidence="2" type="ORF">EXN66_Car009747</name>
</gene>
<sequence>MRTSTSLSASIHLLFWIHTLLQLELVDVEPPVETGTVISCHRYREDSSTKKKNP</sequence>
<feature type="signal peptide" evidence="1">
    <location>
        <begin position="1"/>
        <end position="28"/>
    </location>
</feature>
<dbReference type="AlphaFoldDB" id="A0A6G1PUQ7"/>
<evidence type="ECO:0000313" key="3">
    <source>
        <dbReference type="Proteomes" id="UP000503349"/>
    </source>
</evidence>
<organism evidence="2 3">
    <name type="scientific">Channa argus</name>
    <name type="common">Northern snakehead</name>
    <name type="synonym">Ophicephalus argus</name>
    <dbReference type="NCBI Taxonomy" id="215402"/>
    <lineage>
        <taxon>Eukaryota</taxon>
        <taxon>Metazoa</taxon>
        <taxon>Chordata</taxon>
        <taxon>Craniata</taxon>
        <taxon>Vertebrata</taxon>
        <taxon>Euteleostomi</taxon>
        <taxon>Actinopterygii</taxon>
        <taxon>Neopterygii</taxon>
        <taxon>Teleostei</taxon>
        <taxon>Neoteleostei</taxon>
        <taxon>Acanthomorphata</taxon>
        <taxon>Anabantaria</taxon>
        <taxon>Anabantiformes</taxon>
        <taxon>Channoidei</taxon>
        <taxon>Channidae</taxon>
        <taxon>Channa</taxon>
    </lineage>
</organism>
<protein>
    <submittedName>
        <fullName evidence="2">Uncharacterized protein</fullName>
    </submittedName>
</protein>
<reference evidence="2 3" key="1">
    <citation type="submission" date="2019-02" db="EMBL/GenBank/DDBJ databases">
        <title>Opniocepnalus argus genome.</title>
        <authorList>
            <person name="Zhou C."/>
            <person name="Xiao S."/>
        </authorList>
    </citation>
    <scope>NUCLEOTIDE SEQUENCE [LARGE SCALE GENOMIC DNA]</scope>
    <source>
        <strain evidence="2">OARG1902GOOAL</strain>
        <tissue evidence="2">Muscle</tissue>
    </source>
</reference>
<accession>A0A6G1PUQ7</accession>
<dbReference type="Proteomes" id="UP000503349">
    <property type="component" value="Chromosome 9"/>
</dbReference>
<evidence type="ECO:0000313" key="2">
    <source>
        <dbReference type="EMBL" id="KAF3694071.1"/>
    </source>
</evidence>
<evidence type="ECO:0000256" key="1">
    <source>
        <dbReference type="SAM" id="SignalP"/>
    </source>
</evidence>